<evidence type="ECO:0000259" key="2">
    <source>
        <dbReference type="PROSITE" id="PS50110"/>
    </source>
</evidence>
<feature type="domain" description="Response regulatory" evidence="2">
    <location>
        <begin position="31"/>
        <end position="155"/>
    </location>
</feature>
<dbReference type="PANTHER" id="PTHR45228:SF9">
    <property type="entry name" value="3'3'-CGAMP-SPECIFIC PHOSPHODIESTERASE 2"/>
    <property type="match status" value="1"/>
</dbReference>
<dbReference type="CDD" id="cd00077">
    <property type="entry name" value="HDc"/>
    <property type="match status" value="1"/>
</dbReference>
<dbReference type="Gene3D" id="3.40.50.2300">
    <property type="match status" value="1"/>
</dbReference>
<dbReference type="PANTHER" id="PTHR45228">
    <property type="entry name" value="CYCLIC DI-GMP PHOSPHODIESTERASE TM_0186-RELATED"/>
    <property type="match status" value="1"/>
</dbReference>
<keyword evidence="1" id="KW-0597">Phosphoprotein</keyword>
<dbReference type="PROSITE" id="PS50110">
    <property type="entry name" value="RESPONSE_REGULATORY"/>
    <property type="match status" value="1"/>
</dbReference>
<sequence length="528" mass="60586">MDRNQQDDFLIFAEDEQENIAGAGYVKERWKVIIVDDETEVHNVTRMVLSDFEFDGKSLEFISAYNETEALQVIKDNPDTAIILLDVVMDQDDSGLRIVKYIREQLKYHWVRIILRTGQPGQAPEKIVITNYDINDYKEKTELTSQKLFTTIMSALRSFRDIMVIENNKIGLEKIINSSADLFELKSMRKFASGVLTQLTSIMNLNKNALHCNSYAVSKGQEAIYILAATGDYCPDENVRVEEVVPEHVLRSIENTFREKKGDFFDDHFTWYFESKTGSENVIYFEGSVKLNEWNRYLIEIYCSNVSVAFENIYLNEEVENTQKEIIFTLGEIAETRSKETGYHVKRVAEYSKLLALKYGMPEEEAEIVRLASSMHDVGKVAVPDAILNKPGKLTSEEFETIKNHTIHGYAMLNHSNREIIKTAAIIAHQHHEKFNGQGYPNGLSGENIHIYGRIAALADVFDALGSERVYKKAWPLEEILDYFRQESGQHFDPRLVSIFFDNLPGILKIRDQYTDAANYQSEPEALT</sequence>
<protein>
    <submittedName>
        <fullName evidence="5">DUF3369 domain-containing protein</fullName>
    </submittedName>
</protein>
<dbReference type="Gene3D" id="1.10.3210.10">
    <property type="entry name" value="Hypothetical protein af1432"/>
    <property type="match status" value="1"/>
</dbReference>
<dbReference type="EMBL" id="CP051680">
    <property type="protein sequence ID" value="QJD84499.1"/>
    <property type="molecule type" value="Genomic_DNA"/>
</dbReference>
<dbReference type="GO" id="GO:0000160">
    <property type="term" value="P:phosphorelay signal transduction system"/>
    <property type="evidence" value="ECO:0007669"/>
    <property type="project" value="InterPro"/>
</dbReference>
<dbReference type="AlphaFoldDB" id="A0A7Z2ZM16"/>
<dbReference type="SUPFAM" id="SSF52172">
    <property type="entry name" value="CheY-like"/>
    <property type="match status" value="1"/>
</dbReference>
<accession>A0A7Z2ZM16</accession>
<proteinExistence type="predicted"/>
<evidence type="ECO:0000313" key="6">
    <source>
        <dbReference type="Proteomes" id="UP000502248"/>
    </source>
</evidence>
<feature type="domain" description="HD-GYP" evidence="4">
    <location>
        <begin position="319"/>
        <end position="516"/>
    </location>
</feature>
<feature type="modified residue" description="4-aspartylphosphate" evidence="1">
    <location>
        <position position="86"/>
    </location>
</feature>
<name>A0A7Z2ZM16_9BACL</name>
<dbReference type="InterPro" id="IPR021800">
    <property type="entry name" value="DUF3369"/>
</dbReference>
<dbReference type="InterPro" id="IPR011006">
    <property type="entry name" value="CheY-like_superfamily"/>
</dbReference>
<evidence type="ECO:0000259" key="4">
    <source>
        <dbReference type="PROSITE" id="PS51832"/>
    </source>
</evidence>
<dbReference type="Pfam" id="PF13487">
    <property type="entry name" value="HD_5"/>
    <property type="match status" value="1"/>
</dbReference>
<reference evidence="5 6" key="1">
    <citation type="submission" date="2020-04" db="EMBL/GenBank/DDBJ databases">
        <title>Genome sequencing of novel species.</title>
        <authorList>
            <person name="Heo J."/>
            <person name="Kim S.-J."/>
            <person name="Kim J.-S."/>
            <person name="Hong S.-B."/>
            <person name="Kwon S.-W."/>
        </authorList>
    </citation>
    <scope>NUCLEOTIDE SEQUENCE [LARGE SCALE GENOMIC DNA]</scope>
    <source>
        <strain evidence="5 6">MFER-1</strain>
    </source>
</reference>
<keyword evidence="6" id="KW-1185">Reference proteome</keyword>
<dbReference type="RefSeq" id="WP_169280782.1">
    <property type="nucleotide sequence ID" value="NZ_CP051680.1"/>
</dbReference>
<dbReference type="KEGG" id="cheb:HH215_15825"/>
<dbReference type="InterPro" id="IPR001789">
    <property type="entry name" value="Sig_transdc_resp-reg_receiver"/>
</dbReference>
<feature type="domain" description="HD" evidence="3">
    <location>
        <begin position="341"/>
        <end position="465"/>
    </location>
</feature>
<organism evidence="5 6">
    <name type="scientific">Cohnella herbarum</name>
    <dbReference type="NCBI Taxonomy" id="2728023"/>
    <lineage>
        <taxon>Bacteria</taxon>
        <taxon>Bacillati</taxon>
        <taxon>Bacillota</taxon>
        <taxon>Bacilli</taxon>
        <taxon>Bacillales</taxon>
        <taxon>Paenibacillaceae</taxon>
        <taxon>Cohnella</taxon>
    </lineage>
</organism>
<evidence type="ECO:0000313" key="5">
    <source>
        <dbReference type="EMBL" id="QJD84499.1"/>
    </source>
</evidence>
<dbReference type="InterPro" id="IPR037522">
    <property type="entry name" value="HD_GYP_dom"/>
</dbReference>
<dbReference type="Proteomes" id="UP000502248">
    <property type="component" value="Chromosome"/>
</dbReference>
<evidence type="ECO:0000259" key="3">
    <source>
        <dbReference type="PROSITE" id="PS51831"/>
    </source>
</evidence>
<dbReference type="Pfam" id="PF11849">
    <property type="entry name" value="DUF3369"/>
    <property type="match status" value="1"/>
</dbReference>
<dbReference type="CDD" id="cd00156">
    <property type="entry name" value="REC"/>
    <property type="match status" value="1"/>
</dbReference>
<dbReference type="InterPro" id="IPR006674">
    <property type="entry name" value="HD_domain"/>
</dbReference>
<dbReference type="InterPro" id="IPR052020">
    <property type="entry name" value="Cyclic_di-GMP/3'3'-cGAMP_PDE"/>
</dbReference>
<gene>
    <name evidence="5" type="ORF">HH215_15825</name>
</gene>
<dbReference type="SUPFAM" id="SSF109604">
    <property type="entry name" value="HD-domain/PDEase-like"/>
    <property type="match status" value="1"/>
</dbReference>
<dbReference type="PROSITE" id="PS51832">
    <property type="entry name" value="HD_GYP"/>
    <property type="match status" value="1"/>
</dbReference>
<dbReference type="SMART" id="SM00471">
    <property type="entry name" value="HDc"/>
    <property type="match status" value="1"/>
</dbReference>
<dbReference type="PROSITE" id="PS51831">
    <property type="entry name" value="HD"/>
    <property type="match status" value="1"/>
</dbReference>
<dbReference type="InterPro" id="IPR003607">
    <property type="entry name" value="HD/PDEase_dom"/>
</dbReference>
<evidence type="ECO:0000256" key="1">
    <source>
        <dbReference type="PROSITE-ProRule" id="PRU00169"/>
    </source>
</evidence>